<organism evidence="1 2">
    <name type="scientific">Amycolatopsis eburnea</name>
    <dbReference type="NCBI Taxonomy" id="2267691"/>
    <lineage>
        <taxon>Bacteria</taxon>
        <taxon>Bacillati</taxon>
        <taxon>Actinomycetota</taxon>
        <taxon>Actinomycetes</taxon>
        <taxon>Pseudonocardiales</taxon>
        <taxon>Pseudonocardiaceae</taxon>
        <taxon>Amycolatopsis</taxon>
    </lineage>
</organism>
<dbReference type="EMBL" id="RSEC01000058">
    <property type="protein sequence ID" value="RSD14048.1"/>
    <property type="molecule type" value="Genomic_DNA"/>
</dbReference>
<gene>
    <name evidence="1" type="ORF">EIY87_30845</name>
</gene>
<dbReference type="RefSeq" id="WP_125313322.1">
    <property type="nucleotide sequence ID" value="NZ_RSEC01000058.1"/>
</dbReference>
<dbReference type="AlphaFoldDB" id="A0A3R9DXC8"/>
<reference evidence="1 2" key="1">
    <citation type="submission" date="2018-12" db="EMBL/GenBank/DDBJ databases">
        <title>Amycolatopsis eburnea sp. nov. actinomycete associate with arbuscular mycorrhiza fungal spore.</title>
        <authorList>
            <person name="Lumyong S."/>
            <person name="Chaiya L."/>
        </authorList>
    </citation>
    <scope>NUCLEOTIDE SEQUENCE [LARGE SCALE GENOMIC DNA]</scope>
    <source>
        <strain evidence="1 2">GLM-1</strain>
    </source>
</reference>
<dbReference type="Proteomes" id="UP000267081">
    <property type="component" value="Unassembled WGS sequence"/>
</dbReference>
<protein>
    <submittedName>
        <fullName evidence="1">Uncharacterized protein</fullName>
    </submittedName>
</protein>
<evidence type="ECO:0000313" key="1">
    <source>
        <dbReference type="EMBL" id="RSD14048.1"/>
    </source>
</evidence>
<sequence length="513" mass="56167">MRRVSAGRRAGWLLRTNRVLGARPRYRRLTAFAADFDADGVTPSVSVSTLSRWENRVTTVPGAAVRRYERMLDLRPGLLVAVNDTVARYLTPPTQAVPPWARHRRPNPGAPLDELVDLAVTEAVLGSEEWDRLTELLAVRPQLVLSPASTWQRLSERLLTEMCIADGVSWMRRAEAFHRLIVHPVGQRAAMTTAAAAAADTSAQSLIGTLGVFSASAHPDASSSVVRHLTDPLTDRTFYGALLTSVKKLRFGHFDDRQTASLLPILCALVAAGGGERTSLAARLLQLLPRELQAKVPSRVWAAAMAALWPAAAPVSERLAAETLEAIEEPPPDPLLAVFIGEMLDDPVFDVRLCTMFLLYATPYRAPLAHALARELAGTLRRRGHPDRVQRLLDALRILGGAEERRLIEAMVLADHLGIAVRDSAAYALGHVGGVSPDDFYRRAFARYAENARHDDSARSASVLDRLVYCMGIGDRRALLGEVVARPELPARVRTAATWWAGLPAYIRESAAR</sequence>
<keyword evidence="2" id="KW-1185">Reference proteome</keyword>
<name>A0A3R9DXC8_9PSEU</name>
<evidence type="ECO:0000313" key="2">
    <source>
        <dbReference type="Proteomes" id="UP000267081"/>
    </source>
</evidence>
<proteinExistence type="predicted"/>
<dbReference type="OrthoDB" id="3765661at2"/>
<comment type="caution">
    <text evidence="1">The sequence shown here is derived from an EMBL/GenBank/DDBJ whole genome shotgun (WGS) entry which is preliminary data.</text>
</comment>
<accession>A0A3R9DXC8</accession>